<dbReference type="AlphaFoldDB" id="A0AAV7W6N0"/>
<dbReference type="Proteomes" id="UP001066276">
    <property type="component" value="Chromosome 1_2"/>
</dbReference>
<comment type="caution">
    <text evidence="2">The sequence shown here is derived from an EMBL/GenBank/DDBJ whole genome shotgun (WGS) entry which is preliminary data.</text>
</comment>
<sequence>MRSAGVRPVGQGALGLRGLPRAAAGTREESSAPGWCGREPRASGSLRPGVARLLDGAAWGGEACPASGVLRRCCVGLVAAGRGLLGGAVIGVWGPPLVWWLRGLLCGRGPGLWALRTCGLALGLLVSGPCWGGPIAVIAGQIGTEGDIGGLFAAFWGTRPSFLGRRHRWLACW</sequence>
<accession>A0AAV7W6N0</accession>
<gene>
    <name evidence="2" type="ORF">NDU88_004024</name>
</gene>
<feature type="region of interest" description="Disordered" evidence="1">
    <location>
        <begin position="22"/>
        <end position="43"/>
    </location>
</feature>
<evidence type="ECO:0000313" key="2">
    <source>
        <dbReference type="EMBL" id="KAJ1208641.1"/>
    </source>
</evidence>
<keyword evidence="3" id="KW-1185">Reference proteome</keyword>
<proteinExistence type="predicted"/>
<protein>
    <submittedName>
        <fullName evidence="2">Uncharacterized protein</fullName>
    </submittedName>
</protein>
<evidence type="ECO:0000313" key="3">
    <source>
        <dbReference type="Proteomes" id="UP001066276"/>
    </source>
</evidence>
<dbReference type="EMBL" id="JANPWB010000002">
    <property type="protein sequence ID" value="KAJ1208641.1"/>
    <property type="molecule type" value="Genomic_DNA"/>
</dbReference>
<reference evidence="2" key="1">
    <citation type="journal article" date="2022" name="bioRxiv">
        <title>Sequencing and chromosome-scale assembly of the giantPleurodeles waltlgenome.</title>
        <authorList>
            <person name="Brown T."/>
            <person name="Elewa A."/>
            <person name="Iarovenko S."/>
            <person name="Subramanian E."/>
            <person name="Araus A.J."/>
            <person name="Petzold A."/>
            <person name="Susuki M."/>
            <person name="Suzuki K.-i.T."/>
            <person name="Hayashi T."/>
            <person name="Toyoda A."/>
            <person name="Oliveira C."/>
            <person name="Osipova E."/>
            <person name="Leigh N.D."/>
            <person name="Simon A."/>
            <person name="Yun M.H."/>
        </authorList>
    </citation>
    <scope>NUCLEOTIDE SEQUENCE</scope>
    <source>
        <strain evidence="2">20211129_DDA</strain>
        <tissue evidence="2">Liver</tissue>
    </source>
</reference>
<evidence type="ECO:0000256" key="1">
    <source>
        <dbReference type="SAM" id="MobiDB-lite"/>
    </source>
</evidence>
<organism evidence="2 3">
    <name type="scientific">Pleurodeles waltl</name>
    <name type="common">Iberian ribbed newt</name>
    <dbReference type="NCBI Taxonomy" id="8319"/>
    <lineage>
        <taxon>Eukaryota</taxon>
        <taxon>Metazoa</taxon>
        <taxon>Chordata</taxon>
        <taxon>Craniata</taxon>
        <taxon>Vertebrata</taxon>
        <taxon>Euteleostomi</taxon>
        <taxon>Amphibia</taxon>
        <taxon>Batrachia</taxon>
        <taxon>Caudata</taxon>
        <taxon>Salamandroidea</taxon>
        <taxon>Salamandridae</taxon>
        <taxon>Pleurodelinae</taxon>
        <taxon>Pleurodeles</taxon>
    </lineage>
</organism>
<name>A0AAV7W6N0_PLEWA</name>